<evidence type="ECO:0000313" key="1">
    <source>
        <dbReference type="EMBL" id="MCM4084295.1"/>
    </source>
</evidence>
<dbReference type="InterPro" id="IPR016181">
    <property type="entry name" value="Acyl_CoA_acyltransferase"/>
</dbReference>
<proteinExistence type="predicted"/>
<reference evidence="1 2" key="1">
    <citation type="submission" date="2022-06" db="EMBL/GenBank/DDBJ databases">
        <title>Actinoplanes abujensis sp. nov., isolated from Nigerian arid soil.</title>
        <authorList>
            <person name="Ding P."/>
        </authorList>
    </citation>
    <scope>NUCLEOTIDE SEQUENCE [LARGE SCALE GENOMIC DNA]</scope>
    <source>
        <strain evidence="2">TRM88002</strain>
    </source>
</reference>
<organism evidence="1 2">
    <name type="scientific">Paractinoplanes hotanensis</name>
    <dbReference type="NCBI Taxonomy" id="2906497"/>
    <lineage>
        <taxon>Bacteria</taxon>
        <taxon>Bacillati</taxon>
        <taxon>Actinomycetota</taxon>
        <taxon>Actinomycetes</taxon>
        <taxon>Micromonosporales</taxon>
        <taxon>Micromonosporaceae</taxon>
        <taxon>Paractinoplanes</taxon>
    </lineage>
</organism>
<gene>
    <name evidence="1" type="ORF">LXN57_42860</name>
</gene>
<name>A0ABT0YE18_9ACTN</name>
<dbReference type="EMBL" id="JAMQOL010000075">
    <property type="protein sequence ID" value="MCM4084295.1"/>
    <property type="molecule type" value="Genomic_DNA"/>
</dbReference>
<protein>
    <recommendedName>
        <fullName evidence="3">GNAT family N-acetyltransferase</fullName>
    </recommendedName>
</protein>
<dbReference type="Proteomes" id="UP001523216">
    <property type="component" value="Unassembled WGS sequence"/>
</dbReference>
<evidence type="ECO:0008006" key="3">
    <source>
        <dbReference type="Google" id="ProtNLM"/>
    </source>
</evidence>
<evidence type="ECO:0000313" key="2">
    <source>
        <dbReference type="Proteomes" id="UP001523216"/>
    </source>
</evidence>
<dbReference type="SUPFAM" id="SSF55729">
    <property type="entry name" value="Acyl-CoA N-acyltransferases (Nat)"/>
    <property type="match status" value="1"/>
</dbReference>
<dbReference type="Gene3D" id="3.40.630.30">
    <property type="match status" value="1"/>
</dbReference>
<keyword evidence="2" id="KW-1185">Reference proteome</keyword>
<accession>A0ABT0YE18</accession>
<sequence>MSDHLALRERRWTGQVAIEGDRVTALAECAWDPADPESTTVRVNVADARLSSGLGRRLLRELIARCLSFGLTTFTVDYAGSNVTVDTMLQAIAAEAGEGYSLSGVTRRGIGHLTVRAAG</sequence>
<comment type="caution">
    <text evidence="1">The sequence shown here is derived from an EMBL/GenBank/DDBJ whole genome shotgun (WGS) entry which is preliminary data.</text>
</comment>